<dbReference type="RefSeq" id="WP_111419129.1">
    <property type="nucleotide sequence ID" value="NZ_NPEX01000060.1"/>
</dbReference>
<dbReference type="OrthoDB" id="5516290at2"/>
<organism evidence="2 3">
    <name type="scientific">Rhodoplanes roseus</name>
    <dbReference type="NCBI Taxonomy" id="29409"/>
    <lineage>
        <taxon>Bacteria</taxon>
        <taxon>Pseudomonadati</taxon>
        <taxon>Pseudomonadota</taxon>
        <taxon>Alphaproteobacteria</taxon>
        <taxon>Hyphomicrobiales</taxon>
        <taxon>Nitrobacteraceae</taxon>
        <taxon>Rhodoplanes</taxon>
    </lineage>
</organism>
<feature type="transmembrane region" description="Helical" evidence="1">
    <location>
        <begin position="106"/>
        <end position="128"/>
    </location>
</feature>
<keyword evidence="1" id="KW-0812">Transmembrane</keyword>
<reference evidence="2 3" key="1">
    <citation type="submission" date="2017-07" db="EMBL/GenBank/DDBJ databases">
        <title>Draft Genome Sequences of Select Purple Nonsulfur Bacteria.</title>
        <authorList>
            <person name="Lasarre B."/>
            <person name="Mckinlay J.B."/>
        </authorList>
    </citation>
    <scope>NUCLEOTIDE SEQUENCE [LARGE SCALE GENOMIC DNA]</scope>
    <source>
        <strain evidence="2 3">DSM 5909</strain>
    </source>
</reference>
<evidence type="ECO:0000256" key="1">
    <source>
        <dbReference type="SAM" id="Phobius"/>
    </source>
</evidence>
<keyword evidence="1" id="KW-1133">Transmembrane helix</keyword>
<protein>
    <recommendedName>
        <fullName evidence="4">MAPEG family protein</fullName>
    </recommendedName>
</protein>
<feature type="transmembrane region" description="Helical" evidence="1">
    <location>
        <begin position="75"/>
        <end position="94"/>
    </location>
</feature>
<evidence type="ECO:0000313" key="2">
    <source>
        <dbReference type="EMBL" id="RAI44046.1"/>
    </source>
</evidence>
<dbReference type="Proteomes" id="UP000249130">
    <property type="component" value="Unassembled WGS sequence"/>
</dbReference>
<evidence type="ECO:0000313" key="3">
    <source>
        <dbReference type="Proteomes" id="UP000249130"/>
    </source>
</evidence>
<comment type="caution">
    <text evidence="2">The sequence shown here is derived from an EMBL/GenBank/DDBJ whole genome shotgun (WGS) entry which is preliminary data.</text>
</comment>
<keyword evidence="1" id="KW-0472">Membrane</keyword>
<name>A0A327L0Q4_9BRAD</name>
<accession>A0A327L0Q4</accession>
<evidence type="ECO:0008006" key="4">
    <source>
        <dbReference type="Google" id="ProtNLM"/>
    </source>
</evidence>
<proteinExistence type="predicted"/>
<gene>
    <name evidence="2" type="ORF">CH341_11255</name>
</gene>
<dbReference type="EMBL" id="NPEX01000060">
    <property type="protein sequence ID" value="RAI44046.1"/>
    <property type="molecule type" value="Genomic_DNA"/>
</dbReference>
<dbReference type="AlphaFoldDB" id="A0A327L0Q4"/>
<sequence length="130" mass="13430">MSLPLVLTPTFVLVLLAFLLMLCAGRGGARIGTVGRGGAAVSGSGCTVALEEQYGLPVLFYVLTVLSVQTRHADLVFVLLAFVFATLRVLHAVALATGRGGTTPAMLHVASALVLAVAWGIFAVRILLGI</sequence>
<keyword evidence="3" id="KW-1185">Reference proteome</keyword>